<dbReference type="InterPro" id="IPR014786">
    <property type="entry name" value="ANAPC2_C"/>
</dbReference>
<dbReference type="Gene3D" id="1.10.10.10">
    <property type="entry name" value="Winged helix-like DNA-binding domain superfamily/Winged helix DNA-binding domain"/>
    <property type="match status" value="1"/>
</dbReference>
<dbReference type="GO" id="GO:0005680">
    <property type="term" value="C:anaphase-promoting complex"/>
    <property type="evidence" value="ECO:0007669"/>
    <property type="project" value="TreeGrafter"/>
</dbReference>
<gene>
    <name evidence="8" type="ORF">AWRI4233_LOCUS9353</name>
</gene>
<dbReference type="Gene3D" id="1.20.1310.10">
    <property type="entry name" value="Cullin Repeats"/>
    <property type="match status" value="1"/>
</dbReference>
<dbReference type="InterPro" id="IPR036317">
    <property type="entry name" value="Cullin_homology_sf"/>
</dbReference>
<dbReference type="GO" id="GO:0031625">
    <property type="term" value="F:ubiquitin protein ligase binding"/>
    <property type="evidence" value="ECO:0007669"/>
    <property type="project" value="InterPro"/>
</dbReference>
<keyword evidence="3" id="KW-0498">Mitosis</keyword>
<name>A0A9N8KA53_9PEZI</name>
<dbReference type="Gene3D" id="3.30.230.130">
    <property type="entry name" value="Cullin, Chain C, Domain 2"/>
    <property type="match status" value="1"/>
</dbReference>
<dbReference type="GO" id="GO:0007091">
    <property type="term" value="P:metaphase/anaphase transition of mitotic cell cycle"/>
    <property type="evidence" value="ECO:0007669"/>
    <property type="project" value="TreeGrafter"/>
</dbReference>
<dbReference type="SUPFAM" id="SSF75632">
    <property type="entry name" value="Cullin homology domain"/>
    <property type="match status" value="1"/>
</dbReference>
<sequence length="641" mass="72272">MMDYHAQRAMAHGMYAAMDTFVQSAAMKVDWTQRQSVVDRLRQWIRHRFVPAVGLSTPNEVADWENTALERLAKQRIRHLLDYVKAWPHSTGAILDLRECMHSSEVKIQIANSFTRQLSRRLLHAGVTTSELLSIYINVIMAFKTLDPRGVLLDKVAVPLRAYLRHREDTVRIIAASFLADVGDDDTPLDNSSEEICIDLAREINLSEGQALHVEHKGLDWDDMEWMPDPIDAGPDYKKSKTEDVMSFMLTLFEQADFIKEVQSLLGERLLSVGYDDTELEKEIRLVELFKTRFGADRLQSCEVMLRDIQDSRRINNTLRPKDDFPTAQEVHAAIPDTGIKSQALIGKFNTRVPRTDLAGHKFIALIKSVAVAEKGSDILYPSPDLPMFESSVDTELSAAFQTQILSSFFWPSLREDEFAVPAPISTLQKNFEQDFERIKNLRKLHWLSALGKATVELELEDRTVKFEGVQTWQASVIYAFQDESQDASTASPASRTVQQLEESLQMEEVLVRNALAFWVGNQVLIEDEPDVFTVLEQLPSADGKSTTGPPAHAPVQADTVISAVKSQDAVLQDNKPMYEMFMMGMLTNGGAMDAARITMMMKMVVPGGYNFGEDETRWLLSGMEEQGKVVVNGSNYSIKK</sequence>
<dbReference type="OrthoDB" id="5581181at2759"/>
<keyword evidence="9" id="KW-1185">Reference proteome</keyword>
<dbReference type="Pfam" id="PF26557">
    <property type="entry name" value="Cullin_AB"/>
    <property type="match status" value="1"/>
</dbReference>
<dbReference type="GO" id="GO:0070979">
    <property type="term" value="P:protein K11-linked ubiquitination"/>
    <property type="evidence" value="ECO:0007669"/>
    <property type="project" value="TreeGrafter"/>
</dbReference>
<evidence type="ECO:0000259" key="7">
    <source>
        <dbReference type="PROSITE" id="PS50069"/>
    </source>
</evidence>
<dbReference type="InterPro" id="IPR059120">
    <property type="entry name" value="Cullin-like_AB"/>
</dbReference>
<keyword evidence="4" id="KW-0833">Ubl conjugation pathway</keyword>
<dbReference type="SMART" id="SM01013">
    <property type="entry name" value="APC2"/>
    <property type="match status" value="1"/>
</dbReference>
<dbReference type="Pfam" id="PF08672">
    <property type="entry name" value="ANAPC2"/>
    <property type="match status" value="1"/>
</dbReference>
<dbReference type="Pfam" id="PF25773">
    <property type="entry name" value="TPR_ANAPC2"/>
    <property type="match status" value="1"/>
</dbReference>
<dbReference type="InterPro" id="IPR016158">
    <property type="entry name" value="Cullin_homology"/>
</dbReference>
<dbReference type="PANTHER" id="PTHR45957:SF1">
    <property type="entry name" value="ANAPHASE-PROMOTING COMPLEX SUBUNIT 2"/>
    <property type="match status" value="1"/>
</dbReference>
<dbReference type="PROSITE" id="PS50069">
    <property type="entry name" value="CULLIN_2"/>
    <property type="match status" value="1"/>
</dbReference>
<dbReference type="GO" id="GO:0006511">
    <property type="term" value="P:ubiquitin-dependent protein catabolic process"/>
    <property type="evidence" value="ECO:0007669"/>
    <property type="project" value="InterPro"/>
</dbReference>
<dbReference type="InterPro" id="IPR044554">
    <property type="entry name" value="ANAPC2"/>
</dbReference>
<feature type="domain" description="Cullin family profile" evidence="7">
    <location>
        <begin position="239"/>
        <end position="520"/>
    </location>
</feature>
<comment type="caution">
    <text evidence="8">The sequence shown here is derived from an EMBL/GenBank/DDBJ whole genome shotgun (WGS) entry which is preliminary data.</text>
</comment>
<protein>
    <recommendedName>
        <fullName evidence="1">Anaphase-promoting complex subunit 2</fullName>
    </recommendedName>
</protein>
<dbReference type="PANTHER" id="PTHR45957">
    <property type="entry name" value="ANAPHASE-PROMOTING COMPLEX SUBUNIT 2"/>
    <property type="match status" value="1"/>
</dbReference>
<evidence type="ECO:0000256" key="6">
    <source>
        <dbReference type="PROSITE-ProRule" id="PRU00330"/>
    </source>
</evidence>
<dbReference type="AlphaFoldDB" id="A0A9N8KA53"/>
<evidence type="ECO:0000256" key="5">
    <source>
        <dbReference type="ARBA" id="ARBA00023306"/>
    </source>
</evidence>
<dbReference type="InterPro" id="IPR036390">
    <property type="entry name" value="WH_DNA-bd_sf"/>
</dbReference>
<dbReference type="InterPro" id="IPR036388">
    <property type="entry name" value="WH-like_DNA-bd_sf"/>
</dbReference>
<evidence type="ECO:0000313" key="9">
    <source>
        <dbReference type="Proteomes" id="UP000714618"/>
    </source>
</evidence>
<dbReference type="EMBL" id="CAIJEO010000012">
    <property type="protein sequence ID" value="CAD0100528.1"/>
    <property type="molecule type" value="Genomic_DNA"/>
</dbReference>
<evidence type="ECO:0000313" key="8">
    <source>
        <dbReference type="EMBL" id="CAD0100528.1"/>
    </source>
</evidence>
<dbReference type="InterPro" id="IPR057975">
    <property type="entry name" value="TPR_ANAPC2"/>
</dbReference>
<proteinExistence type="inferred from homology"/>
<dbReference type="Proteomes" id="UP000714618">
    <property type="component" value="Unassembled WGS sequence"/>
</dbReference>
<evidence type="ECO:0000256" key="4">
    <source>
        <dbReference type="ARBA" id="ARBA00022786"/>
    </source>
</evidence>
<evidence type="ECO:0000256" key="2">
    <source>
        <dbReference type="ARBA" id="ARBA00022618"/>
    </source>
</evidence>
<keyword evidence="2" id="KW-0132">Cell division</keyword>
<reference evidence="8" key="1">
    <citation type="submission" date="2020-06" db="EMBL/GenBank/DDBJ databases">
        <authorList>
            <person name="Onetto C."/>
        </authorList>
    </citation>
    <scope>NUCLEOTIDE SEQUENCE</scope>
</reference>
<comment type="similarity">
    <text evidence="6">Belongs to the cullin family.</text>
</comment>
<keyword evidence="5" id="KW-0131">Cell cycle</keyword>
<evidence type="ECO:0000256" key="3">
    <source>
        <dbReference type="ARBA" id="ARBA00022776"/>
    </source>
</evidence>
<dbReference type="SUPFAM" id="SSF46785">
    <property type="entry name" value="Winged helix' DNA-binding domain"/>
    <property type="match status" value="1"/>
</dbReference>
<organism evidence="8 9">
    <name type="scientific">Aureobasidium mustum</name>
    <dbReference type="NCBI Taxonomy" id="2773714"/>
    <lineage>
        <taxon>Eukaryota</taxon>
        <taxon>Fungi</taxon>
        <taxon>Dikarya</taxon>
        <taxon>Ascomycota</taxon>
        <taxon>Pezizomycotina</taxon>
        <taxon>Dothideomycetes</taxon>
        <taxon>Dothideomycetidae</taxon>
        <taxon>Dothideales</taxon>
        <taxon>Saccotheciaceae</taxon>
        <taxon>Aureobasidium</taxon>
    </lineage>
</organism>
<evidence type="ECO:0000256" key="1">
    <source>
        <dbReference type="ARBA" id="ARBA00016068"/>
    </source>
</evidence>
<dbReference type="GO" id="GO:0051301">
    <property type="term" value="P:cell division"/>
    <property type="evidence" value="ECO:0007669"/>
    <property type="project" value="UniProtKB-KW"/>
</dbReference>
<accession>A0A9N8KA53</accession>